<feature type="chain" id="PRO_5016655237" evidence="1">
    <location>
        <begin position="26"/>
        <end position="229"/>
    </location>
</feature>
<sequence length="229" mass="25020">MNMIRGWAGAAAVALVMGGGLTGCAVNEIEPDGIKVHPGYSASGAAWRYRQAEGAEPILVGASASFQDDVAVLRDIWGGLPGRGATVSVEKDSVSEVLLITLDRSALATDNPFRGGLHSWWYDEIYFRLIETVEMTAKGGDLPYRHSIHLAARTVDRSLLYDAPARAQVRLRSLATWLMEDGLDPRMITAQVMESEKGPKGAWELAIALRPYQYGKELAAETFLPPWLY</sequence>
<feature type="signal peptide" evidence="1">
    <location>
        <begin position="1"/>
        <end position="25"/>
    </location>
</feature>
<dbReference type="AlphaFoldDB" id="A0A368U9W7"/>
<organism evidence="2 3">
    <name type="scientific">Vreelandella rituensis</name>
    <dbReference type="NCBI Taxonomy" id="2282306"/>
    <lineage>
        <taxon>Bacteria</taxon>
        <taxon>Pseudomonadati</taxon>
        <taxon>Pseudomonadota</taxon>
        <taxon>Gammaproteobacteria</taxon>
        <taxon>Oceanospirillales</taxon>
        <taxon>Halomonadaceae</taxon>
        <taxon>Vreelandella</taxon>
    </lineage>
</organism>
<reference evidence="2 3" key="1">
    <citation type="submission" date="2018-07" db="EMBL/GenBank/DDBJ databases">
        <title>Halomonas rutogse sp. nov., isolated from Lake TangqianCo on Tibetan Plateau.</title>
        <authorList>
            <person name="Lu H."/>
            <person name="Xing P."/>
            <person name="Wu Q."/>
        </authorList>
    </citation>
    <scope>NUCLEOTIDE SEQUENCE [LARGE SCALE GENOMIC DNA]</scope>
    <source>
        <strain evidence="2 3">TQ8S</strain>
    </source>
</reference>
<dbReference type="EMBL" id="QPIJ01000001">
    <property type="protein sequence ID" value="RCV93731.1"/>
    <property type="molecule type" value="Genomic_DNA"/>
</dbReference>
<name>A0A368U9W7_9GAMM</name>
<protein>
    <submittedName>
        <fullName evidence="2">Uncharacterized protein</fullName>
    </submittedName>
</protein>
<evidence type="ECO:0000256" key="1">
    <source>
        <dbReference type="SAM" id="SignalP"/>
    </source>
</evidence>
<accession>A0A368U9W7</accession>
<evidence type="ECO:0000313" key="2">
    <source>
        <dbReference type="EMBL" id="RCV93731.1"/>
    </source>
</evidence>
<evidence type="ECO:0000313" key="3">
    <source>
        <dbReference type="Proteomes" id="UP000253204"/>
    </source>
</evidence>
<dbReference type="PROSITE" id="PS51257">
    <property type="entry name" value="PROKAR_LIPOPROTEIN"/>
    <property type="match status" value="1"/>
</dbReference>
<dbReference type="Proteomes" id="UP000253204">
    <property type="component" value="Unassembled WGS sequence"/>
</dbReference>
<keyword evidence="3" id="KW-1185">Reference proteome</keyword>
<dbReference type="RefSeq" id="WP_114485059.1">
    <property type="nucleotide sequence ID" value="NZ_CBCSHM010000007.1"/>
</dbReference>
<gene>
    <name evidence="2" type="ORF">DU506_00835</name>
</gene>
<keyword evidence="1" id="KW-0732">Signal</keyword>
<comment type="caution">
    <text evidence="2">The sequence shown here is derived from an EMBL/GenBank/DDBJ whole genome shotgun (WGS) entry which is preliminary data.</text>
</comment>
<proteinExistence type="predicted"/>